<proteinExistence type="predicted"/>
<evidence type="ECO:0000313" key="2">
    <source>
        <dbReference type="Proteomes" id="UP000199462"/>
    </source>
</evidence>
<sequence>MSSFRNRPKDNYIHEADWDSLYVLTEHWKSDITFYNEDLKFLHLLIEKYFMWMAKKENIDMVREMEVSLIDTDKKCDTLAKQVDIHLHHLAELIENPFAYDSHQFRTEHAQLEDDLALFVKQYRTNRKEVFAITEYVIDGEEMVKRLGITRA</sequence>
<dbReference type="Proteomes" id="UP000199462">
    <property type="component" value="Unassembled WGS sequence"/>
</dbReference>
<organism evidence="1 2">
    <name type="scientific">Maribacter stanieri</name>
    <dbReference type="NCBI Taxonomy" id="440514"/>
    <lineage>
        <taxon>Bacteria</taxon>
        <taxon>Pseudomonadati</taxon>
        <taxon>Bacteroidota</taxon>
        <taxon>Flavobacteriia</taxon>
        <taxon>Flavobacteriales</taxon>
        <taxon>Flavobacteriaceae</taxon>
        <taxon>Maribacter</taxon>
    </lineage>
</organism>
<keyword evidence="2" id="KW-1185">Reference proteome</keyword>
<protein>
    <recommendedName>
        <fullName evidence="3">Hemerythrin HHE cation binding domain-containing protein</fullName>
    </recommendedName>
</protein>
<reference evidence="2" key="1">
    <citation type="submission" date="2016-10" db="EMBL/GenBank/DDBJ databases">
        <authorList>
            <person name="Varghese N."/>
            <person name="Submissions S."/>
        </authorList>
    </citation>
    <scope>NUCLEOTIDE SEQUENCE [LARGE SCALE GENOMIC DNA]</scope>
    <source>
        <strain evidence="2">DSM 19891</strain>
    </source>
</reference>
<dbReference type="EMBL" id="FOYX01000002">
    <property type="protein sequence ID" value="SFR77888.1"/>
    <property type="molecule type" value="Genomic_DNA"/>
</dbReference>
<dbReference type="STRING" id="440514.SAMN04488010_2704"/>
<accession>A0A1I6JG09</accession>
<dbReference type="AlphaFoldDB" id="A0A1I6JG09"/>
<evidence type="ECO:0000313" key="1">
    <source>
        <dbReference type="EMBL" id="SFR77888.1"/>
    </source>
</evidence>
<name>A0A1I6JG09_9FLAO</name>
<gene>
    <name evidence="1" type="ORF">SAMN04488010_2704</name>
</gene>
<dbReference type="RefSeq" id="WP_091903570.1">
    <property type="nucleotide sequence ID" value="NZ_FOYX01000002.1"/>
</dbReference>
<evidence type="ECO:0008006" key="3">
    <source>
        <dbReference type="Google" id="ProtNLM"/>
    </source>
</evidence>